<proteinExistence type="predicted"/>
<dbReference type="EMBL" id="PYGF01000004">
    <property type="protein sequence ID" value="PSL04927.1"/>
    <property type="molecule type" value="Genomic_DNA"/>
</dbReference>
<keyword evidence="2" id="KW-0732">Signal</keyword>
<comment type="caution">
    <text evidence="3">The sequence shown here is derived from an EMBL/GenBank/DDBJ whole genome shotgun (WGS) entry which is preliminary data.</text>
</comment>
<dbReference type="Proteomes" id="UP000240708">
    <property type="component" value="Unassembled WGS sequence"/>
</dbReference>
<feature type="region of interest" description="Disordered" evidence="1">
    <location>
        <begin position="239"/>
        <end position="463"/>
    </location>
</feature>
<feature type="chain" id="PRO_5015150242" description="YXWGXW repeat-containing protein" evidence="2">
    <location>
        <begin position="28"/>
        <end position="463"/>
    </location>
</feature>
<evidence type="ECO:0008006" key="5">
    <source>
        <dbReference type="Google" id="ProtNLM"/>
    </source>
</evidence>
<feature type="compositionally biased region" description="Low complexity" evidence="1">
    <location>
        <begin position="428"/>
        <end position="442"/>
    </location>
</feature>
<feature type="signal peptide" evidence="2">
    <location>
        <begin position="1"/>
        <end position="27"/>
    </location>
</feature>
<accession>A0A2P8E674</accession>
<evidence type="ECO:0000313" key="3">
    <source>
        <dbReference type="EMBL" id="PSL04927.1"/>
    </source>
</evidence>
<protein>
    <recommendedName>
        <fullName evidence="5">YXWGXW repeat-containing protein</fullName>
    </recommendedName>
</protein>
<dbReference type="OrthoDB" id="5485224at2"/>
<evidence type="ECO:0000313" key="4">
    <source>
        <dbReference type="Proteomes" id="UP000240708"/>
    </source>
</evidence>
<name>A0A2P8E674_9BACT</name>
<organism evidence="3 4">
    <name type="scientific">Cecembia rubra</name>
    <dbReference type="NCBI Taxonomy" id="1485585"/>
    <lineage>
        <taxon>Bacteria</taxon>
        <taxon>Pseudomonadati</taxon>
        <taxon>Bacteroidota</taxon>
        <taxon>Cytophagia</taxon>
        <taxon>Cytophagales</taxon>
        <taxon>Cyclobacteriaceae</taxon>
        <taxon>Cecembia</taxon>
    </lineage>
</organism>
<feature type="compositionally biased region" description="Polar residues" evidence="1">
    <location>
        <begin position="267"/>
        <end position="305"/>
    </location>
</feature>
<dbReference type="InterPro" id="IPR046535">
    <property type="entry name" value="DUF6600"/>
</dbReference>
<keyword evidence="4" id="KW-1185">Reference proteome</keyword>
<reference evidence="3 4" key="1">
    <citation type="submission" date="2018-03" db="EMBL/GenBank/DDBJ databases">
        <title>Genomic Encyclopedia of Archaeal and Bacterial Type Strains, Phase II (KMG-II): from individual species to whole genera.</title>
        <authorList>
            <person name="Goeker M."/>
        </authorList>
    </citation>
    <scope>NUCLEOTIDE SEQUENCE [LARGE SCALE GENOMIC DNA]</scope>
    <source>
        <strain evidence="3 4">DSM 28057</strain>
    </source>
</reference>
<dbReference type="RefSeq" id="WP_106566977.1">
    <property type="nucleotide sequence ID" value="NZ_PYGF01000004.1"/>
</dbReference>
<feature type="compositionally biased region" description="Polar residues" evidence="1">
    <location>
        <begin position="321"/>
        <end position="427"/>
    </location>
</feature>
<evidence type="ECO:0000256" key="1">
    <source>
        <dbReference type="SAM" id="MobiDB-lite"/>
    </source>
</evidence>
<evidence type="ECO:0000256" key="2">
    <source>
        <dbReference type="SAM" id="SignalP"/>
    </source>
</evidence>
<dbReference type="AlphaFoldDB" id="A0A2P8E674"/>
<dbReference type="Pfam" id="PF20245">
    <property type="entry name" value="DUF6600"/>
    <property type="match status" value="1"/>
</dbReference>
<feature type="compositionally biased region" description="Polar residues" evidence="1">
    <location>
        <begin position="443"/>
        <end position="457"/>
    </location>
</feature>
<gene>
    <name evidence="3" type="ORF">CLV48_104101</name>
</gene>
<sequence length="463" mass="51157">MKKATIYLISLALVLGMGMASIGKASASPPNFGVSFQIFYNELSPYGDWVMDPTHGYVWVPYVDRGFQPYVTNGYWTMTNFGNTWVSHYDWGWAPFHYGRWFWNDFYGWAWIPGYEWGPAWVSWRTGGGFYGWAPLGPGMHVGVNIMIPARHWVFVPQRRFRGKHFHRYFVPHHQVVNVYNRTTIINNTYVVNNTTYYTGPSRREIQRVTGSNVPVYQVNNASRPGRAIVQNNNVNIYRPEINRGRGGNEQARPSRAYTADEFRQRSAVQQRSTEQGRVNSAAPNRNTQATPSRNAQQPSQNQAVRGNANNGQNGTATRTVQSRPSNNGQVGTPNVRESNANRPNNYGANGASSPSRQQNPVVGNNASRQSGTTVQQRTNGRQNNAAVGSPSSGRQSSGTVGNAGPSRQTNVNVRSNSSTRQSGPAVNSSGGNTRSNSGTMNRSSNNPGNRSANSNRGGRGNE</sequence>
<feature type="compositionally biased region" description="Low complexity" evidence="1">
    <location>
        <begin position="306"/>
        <end position="320"/>
    </location>
</feature>